<feature type="domain" description="Prolamin-like" evidence="2">
    <location>
        <begin position="91"/>
        <end position="162"/>
    </location>
</feature>
<keyword evidence="1" id="KW-0732">Signal</keyword>
<gene>
    <name evidence="3" type="ORF">FSB_LOCUS13418</name>
</gene>
<accession>A0A2N9F3J2</accession>
<dbReference type="PANTHER" id="PTHR31207">
    <property type="entry name" value="ECA1 GAMETOGENESIS FAMILY PROTEIN (DUF784)-RELATED-RELATED"/>
    <property type="match status" value="1"/>
</dbReference>
<reference evidence="3" key="1">
    <citation type="submission" date="2018-02" db="EMBL/GenBank/DDBJ databases">
        <authorList>
            <person name="Cohen D.B."/>
            <person name="Kent A.D."/>
        </authorList>
    </citation>
    <scope>NUCLEOTIDE SEQUENCE</scope>
</reference>
<sequence length="176" mass="19557">MKLNIEGDAKLSFEALNSGLKKNLPLVLLKRHGKVQQHLFHGGFVLTSRVLASFAQEPEEDISPSTLIDDTAYPPEDAMPPETEHTKYLEECARKVEPECGKEIFLGMFESLPITQKCCLQLVKMGKTCHDDLVKAIIFLPEYSPKASLALSNSVQIWDKCVLVTEQISPAPASME</sequence>
<protein>
    <recommendedName>
        <fullName evidence="2">Prolamin-like domain-containing protein</fullName>
    </recommendedName>
</protein>
<dbReference type="Pfam" id="PF05617">
    <property type="entry name" value="Prolamin_like"/>
    <property type="match status" value="1"/>
</dbReference>
<dbReference type="AlphaFoldDB" id="A0A2N9F3J2"/>
<proteinExistence type="predicted"/>
<dbReference type="EMBL" id="OIVN01000784">
    <property type="protein sequence ID" value="SPC85536.1"/>
    <property type="molecule type" value="Genomic_DNA"/>
</dbReference>
<name>A0A2N9F3J2_FAGSY</name>
<dbReference type="InterPro" id="IPR040220">
    <property type="entry name" value="DD11"/>
</dbReference>
<evidence type="ECO:0000256" key="1">
    <source>
        <dbReference type="ARBA" id="ARBA00022729"/>
    </source>
</evidence>
<evidence type="ECO:0000313" key="3">
    <source>
        <dbReference type="EMBL" id="SPC85536.1"/>
    </source>
</evidence>
<dbReference type="PANTHER" id="PTHR31207:SF35">
    <property type="entry name" value="PROLAMIN-LIKE DOMAIN-CONTAINING PROTEIN"/>
    <property type="match status" value="1"/>
</dbReference>
<dbReference type="InterPro" id="IPR008502">
    <property type="entry name" value="Prolamin-like"/>
</dbReference>
<evidence type="ECO:0000259" key="2">
    <source>
        <dbReference type="Pfam" id="PF05617"/>
    </source>
</evidence>
<organism evidence="3">
    <name type="scientific">Fagus sylvatica</name>
    <name type="common">Beechnut</name>
    <dbReference type="NCBI Taxonomy" id="28930"/>
    <lineage>
        <taxon>Eukaryota</taxon>
        <taxon>Viridiplantae</taxon>
        <taxon>Streptophyta</taxon>
        <taxon>Embryophyta</taxon>
        <taxon>Tracheophyta</taxon>
        <taxon>Spermatophyta</taxon>
        <taxon>Magnoliopsida</taxon>
        <taxon>eudicotyledons</taxon>
        <taxon>Gunneridae</taxon>
        <taxon>Pentapetalae</taxon>
        <taxon>rosids</taxon>
        <taxon>fabids</taxon>
        <taxon>Fagales</taxon>
        <taxon>Fagaceae</taxon>
        <taxon>Fagus</taxon>
    </lineage>
</organism>